<comment type="caution">
    <text evidence="6">The sequence shown here is derived from an EMBL/GenBank/DDBJ whole genome shotgun (WGS) entry which is preliminary data.</text>
</comment>
<keyword evidence="4 5" id="KW-0472">Membrane</keyword>
<evidence type="ECO:0000256" key="1">
    <source>
        <dbReference type="ARBA" id="ARBA00004141"/>
    </source>
</evidence>
<dbReference type="AlphaFoldDB" id="A0A7W7H4Q2"/>
<dbReference type="InterPro" id="IPR051788">
    <property type="entry name" value="MFS_Transporter"/>
</dbReference>
<feature type="transmembrane region" description="Helical" evidence="5">
    <location>
        <begin position="140"/>
        <end position="159"/>
    </location>
</feature>
<dbReference type="PANTHER" id="PTHR23514:SF13">
    <property type="entry name" value="INNER MEMBRANE PROTEIN YBJJ"/>
    <property type="match status" value="1"/>
</dbReference>
<dbReference type="EMBL" id="JACHNB010000001">
    <property type="protein sequence ID" value="MBB4743951.1"/>
    <property type="molecule type" value="Genomic_DNA"/>
</dbReference>
<feature type="transmembrane region" description="Helical" evidence="5">
    <location>
        <begin position="331"/>
        <end position="353"/>
    </location>
</feature>
<dbReference type="RefSeq" id="WP_185044179.1">
    <property type="nucleotide sequence ID" value="NZ_BAABFG010000005.1"/>
</dbReference>
<dbReference type="SUPFAM" id="SSF103473">
    <property type="entry name" value="MFS general substrate transporter"/>
    <property type="match status" value="1"/>
</dbReference>
<evidence type="ECO:0000256" key="4">
    <source>
        <dbReference type="ARBA" id="ARBA00023136"/>
    </source>
</evidence>
<organism evidence="6 7">
    <name type="scientific">Actinoplanes octamycinicus</name>
    <dbReference type="NCBI Taxonomy" id="135948"/>
    <lineage>
        <taxon>Bacteria</taxon>
        <taxon>Bacillati</taxon>
        <taxon>Actinomycetota</taxon>
        <taxon>Actinomycetes</taxon>
        <taxon>Micromonosporales</taxon>
        <taxon>Micromonosporaceae</taxon>
        <taxon>Actinoplanes</taxon>
    </lineage>
</organism>
<feature type="transmembrane region" description="Helical" evidence="5">
    <location>
        <begin position="302"/>
        <end position="324"/>
    </location>
</feature>
<dbReference type="Proteomes" id="UP000546162">
    <property type="component" value="Unassembled WGS sequence"/>
</dbReference>
<dbReference type="CDD" id="cd17393">
    <property type="entry name" value="MFS_MosC_like"/>
    <property type="match status" value="1"/>
</dbReference>
<feature type="transmembrane region" description="Helical" evidence="5">
    <location>
        <begin position="49"/>
        <end position="69"/>
    </location>
</feature>
<dbReference type="InterPro" id="IPR036259">
    <property type="entry name" value="MFS_trans_sf"/>
</dbReference>
<feature type="transmembrane region" description="Helical" evidence="5">
    <location>
        <begin position="278"/>
        <end position="296"/>
    </location>
</feature>
<gene>
    <name evidence="6" type="ORF">BJY16_007410</name>
</gene>
<name>A0A7W7H4Q2_9ACTN</name>
<evidence type="ECO:0000313" key="6">
    <source>
        <dbReference type="EMBL" id="MBB4743951.1"/>
    </source>
</evidence>
<dbReference type="Pfam" id="PF07690">
    <property type="entry name" value="MFS_1"/>
    <property type="match status" value="1"/>
</dbReference>
<keyword evidence="2 5" id="KW-0812">Transmembrane</keyword>
<evidence type="ECO:0000256" key="3">
    <source>
        <dbReference type="ARBA" id="ARBA00022989"/>
    </source>
</evidence>
<evidence type="ECO:0000256" key="2">
    <source>
        <dbReference type="ARBA" id="ARBA00022692"/>
    </source>
</evidence>
<dbReference type="InterPro" id="IPR011701">
    <property type="entry name" value="MFS"/>
</dbReference>
<dbReference type="GO" id="GO:0022857">
    <property type="term" value="F:transmembrane transporter activity"/>
    <property type="evidence" value="ECO:0007669"/>
    <property type="project" value="InterPro"/>
</dbReference>
<feature type="transmembrane region" description="Helical" evidence="5">
    <location>
        <begin position="244"/>
        <end position="266"/>
    </location>
</feature>
<feature type="transmembrane region" description="Helical" evidence="5">
    <location>
        <begin position="12"/>
        <end position="29"/>
    </location>
</feature>
<sequence length="396" mass="40807">MSFVSDPFHRSRIAIGALFCFLGFQYGTWVSRVPELRDRLSLDEQRVGLLLLAPGAGAAVSFAAVAWLIRRLGSDRLARLAAVALLAVLAALPAAGTFPVAVAILLADGVAVACLNVAMNAQAAALETRYDRTAMAGLHAVFSGGVLAAALVAAAVTTLSRALPVHFLLAGLILLLLLAAARTGLLPAEAQAVRPATGDRERRRWLVPSLLTLTLSAAMVLGELTEGAMNDWSALYLRDVVHTAPQLAPLGVAVVSAVMLVARVFADRWRRRWGDKRVVLAGAVVAAGGLGAALVLGGLITALAGFACVGLGMAAVTPCLYVAAARAGSRTLSLVASAGTAGLLAGPPVIGFVAHRAGLVWGMGVVVLATLMLAAVLAPIRWPAEERAEAEPEPAR</sequence>
<evidence type="ECO:0000256" key="5">
    <source>
        <dbReference type="SAM" id="Phobius"/>
    </source>
</evidence>
<dbReference type="Gene3D" id="1.20.1250.20">
    <property type="entry name" value="MFS general substrate transporter like domains"/>
    <property type="match status" value="2"/>
</dbReference>
<feature type="transmembrane region" description="Helical" evidence="5">
    <location>
        <begin position="100"/>
        <end position="119"/>
    </location>
</feature>
<keyword evidence="3 5" id="KW-1133">Transmembrane helix</keyword>
<protein>
    <submittedName>
        <fullName evidence="6">MFS family permease</fullName>
    </submittedName>
</protein>
<accession>A0A7W7H4Q2</accession>
<dbReference type="PANTHER" id="PTHR23514">
    <property type="entry name" value="BYPASS OF STOP CODON PROTEIN 6"/>
    <property type="match status" value="1"/>
</dbReference>
<feature type="transmembrane region" description="Helical" evidence="5">
    <location>
        <begin position="165"/>
        <end position="185"/>
    </location>
</feature>
<feature type="transmembrane region" description="Helical" evidence="5">
    <location>
        <begin position="205"/>
        <end position="224"/>
    </location>
</feature>
<evidence type="ECO:0000313" key="7">
    <source>
        <dbReference type="Proteomes" id="UP000546162"/>
    </source>
</evidence>
<comment type="subcellular location">
    <subcellularLocation>
        <location evidence="1">Membrane</location>
        <topology evidence="1">Multi-pass membrane protein</topology>
    </subcellularLocation>
</comment>
<feature type="transmembrane region" description="Helical" evidence="5">
    <location>
        <begin position="359"/>
        <end position="378"/>
    </location>
</feature>
<proteinExistence type="predicted"/>
<keyword evidence="7" id="KW-1185">Reference proteome</keyword>
<dbReference type="GO" id="GO:0016020">
    <property type="term" value="C:membrane"/>
    <property type="evidence" value="ECO:0007669"/>
    <property type="project" value="UniProtKB-SubCell"/>
</dbReference>
<feature type="transmembrane region" description="Helical" evidence="5">
    <location>
        <begin position="76"/>
        <end position="94"/>
    </location>
</feature>
<reference evidence="6 7" key="1">
    <citation type="submission" date="2020-08" db="EMBL/GenBank/DDBJ databases">
        <title>Sequencing the genomes of 1000 actinobacteria strains.</title>
        <authorList>
            <person name="Klenk H.-P."/>
        </authorList>
    </citation>
    <scope>NUCLEOTIDE SEQUENCE [LARGE SCALE GENOMIC DNA]</scope>
    <source>
        <strain evidence="6 7">DSM 45809</strain>
    </source>
</reference>